<gene>
    <name evidence="2" type="ORF">HYPSUDRAFT_209799</name>
</gene>
<accession>A0A0D2NXC2</accession>
<evidence type="ECO:0000313" key="2">
    <source>
        <dbReference type="EMBL" id="KJA13135.1"/>
    </source>
</evidence>
<proteinExistence type="predicted"/>
<dbReference type="AlphaFoldDB" id="A0A0D2NXC2"/>
<feature type="compositionally biased region" description="Acidic residues" evidence="1">
    <location>
        <begin position="594"/>
        <end position="618"/>
    </location>
</feature>
<name>A0A0D2NXC2_HYPSF</name>
<dbReference type="OrthoDB" id="2682806at2759"/>
<feature type="compositionally biased region" description="Acidic residues" evidence="1">
    <location>
        <begin position="499"/>
        <end position="509"/>
    </location>
</feature>
<feature type="region of interest" description="Disordered" evidence="1">
    <location>
        <begin position="478"/>
        <end position="526"/>
    </location>
</feature>
<evidence type="ECO:0000256" key="1">
    <source>
        <dbReference type="SAM" id="MobiDB-lite"/>
    </source>
</evidence>
<dbReference type="InterPro" id="IPR040521">
    <property type="entry name" value="KDZ"/>
</dbReference>
<dbReference type="Proteomes" id="UP000054270">
    <property type="component" value="Unassembled WGS sequence"/>
</dbReference>
<keyword evidence="3" id="KW-1185">Reference proteome</keyword>
<reference evidence="3" key="1">
    <citation type="submission" date="2014-04" db="EMBL/GenBank/DDBJ databases">
        <title>Evolutionary Origins and Diversification of the Mycorrhizal Mutualists.</title>
        <authorList>
            <consortium name="DOE Joint Genome Institute"/>
            <consortium name="Mycorrhizal Genomics Consortium"/>
            <person name="Kohler A."/>
            <person name="Kuo A."/>
            <person name="Nagy L.G."/>
            <person name="Floudas D."/>
            <person name="Copeland A."/>
            <person name="Barry K.W."/>
            <person name="Cichocki N."/>
            <person name="Veneault-Fourrey C."/>
            <person name="LaButti K."/>
            <person name="Lindquist E.A."/>
            <person name="Lipzen A."/>
            <person name="Lundell T."/>
            <person name="Morin E."/>
            <person name="Murat C."/>
            <person name="Riley R."/>
            <person name="Ohm R."/>
            <person name="Sun H."/>
            <person name="Tunlid A."/>
            <person name="Henrissat B."/>
            <person name="Grigoriev I.V."/>
            <person name="Hibbett D.S."/>
            <person name="Martin F."/>
        </authorList>
    </citation>
    <scope>NUCLEOTIDE SEQUENCE [LARGE SCALE GENOMIC DNA]</scope>
    <source>
        <strain evidence="3">FD-334 SS-4</strain>
    </source>
</reference>
<feature type="region of interest" description="Disordered" evidence="1">
    <location>
        <begin position="594"/>
        <end position="626"/>
    </location>
</feature>
<evidence type="ECO:0008006" key="4">
    <source>
        <dbReference type="Google" id="ProtNLM"/>
    </source>
</evidence>
<dbReference type="EMBL" id="KN817782">
    <property type="protein sequence ID" value="KJA13135.1"/>
    <property type="molecule type" value="Genomic_DNA"/>
</dbReference>
<organism evidence="2 3">
    <name type="scientific">Hypholoma sublateritium (strain FD-334 SS-4)</name>
    <dbReference type="NCBI Taxonomy" id="945553"/>
    <lineage>
        <taxon>Eukaryota</taxon>
        <taxon>Fungi</taxon>
        <taxon>Dikarya</taxon>
        <taxon>Basidiomycota</taxon>
        <taxon>Agaricomycotina</taxon>
        <taxon>Agaricomycetes</taxon>
        <taxon>Agaricomycetidae</taxon>
        <taxon>Agaricales</taxon>
        <taxon>Agaricineae</taxon>
        <taxon>Strophariaceae</taxon>
        <taxon>Hypholoma</taxon>
    </lineage>
</organism>
<protein>
    <recommendedName>
        <fullName evidence="4">CxC2-like cysteine cluster KDZ transposase-associated domain-containing protein</fullName>
    </recommendedName>
</protein>
<dbReference type="Pfam" id="PF18758">
    <property type="entry name" value="KDZ"/>
    <property type="match status" value="1"/>
</dbReference>
<dbReference type="STRING" id="945553.A0A0D2NXC2"/>
<evidence type="ECO:0000313" key="3">
    <source>
        <dbReference type="Proteomes" id="UP000054270"/>
    </source>
</evidence>
<sequence>MGKISTYDMYRSIERLTNNTGIDMPRPRYRPAMRCLNQWRHLKALKRAGRGHDSAGAAATANGELAILCPSCPHPGINLPSNWAEAPGDKQFLYMYLICMDANFRLKNRLISNLSVDPGLWNGLAYMALRSPYEAYVLSQADEKDISTCVGFQALAKATTQSTRGLRYTGVGAAMCGRSEMVLPNSVANLQKGERYANMDYVFASAIKSTKLLLVAISYDISLPNPFKTVELTMTEDEVQERLGKDEAAVLKATGRTPLHQTSASSFLAMGLDLEEDKRRLKVFAAEQENIPKNLRTSALRDQRKILKEKMQNWETVRSVYMPGVLQIQTNLGLNSTALWNSDPNPEDVQLWLPSEISAAQRRAACVEGLPEMELQLRTAQCNSSLQGLRQTLRVKTRMIYFKNKNIRGQRGGTRSRSIIDRVHKRAISFVHKYRAARQAKLVLEGPGSWEQIYRELRNEDVRGFASGKPKKVPLRRGIWEDGHAPPTPETANIFNETSESESDPDLDAQEAVPAGPARKKRKLGTGETRKQLSWIWRTLPLLTGADEDDDILRAEWARSRARVRRASEEVMLVREEMRLNDVLESLEAEDYALDGIVDEADDGDDDDGNDDDWDVDNEGSQAGAA</sequence>